<dbReference type="PANTHER" id="PTHR47396">
    <property type="entry name" value="TYPE I RESTRICTION ENZYME ECOKI R PROTEIN"/>
    <property type="match status" value="1"/>
</dbReference>
<dbReference type="InterPro" id="IPR001650">
    <property type="entry name" value="Helicase_C-like"/>
</dbReference>
<dbReference type="InterPro" id="IPR058403">
    <property type="entry name" value="DUF8090"/>
</dbReference>
<keyword evidence="4" id="KW-0067">ATP-binding</keyword>
<dbReference type="InterPro" id="IPR006935">
    <property type="entry name" value="Helicase/UvrB_N"/>
</dbReference>
<gene>
    <name evidence="4" type="ORF">QUW46_06055</name>
</gene>
<dbReference type="Pfam" id="PF13091">
    <property type="entry name" value="PLDc_2"/>
    <property type="match status" value="1"/>
</dbReference>
<keyword evidence="4" id="KW-0347">Helicase</keyword>
<proteinExistence type="predicted"/>
<organism evidence="4 5">
    <name type="scientific">Limosilactobacillus panis</name>
    <dbReference type="NCBI Taxonomy" id="47493"/>
    <lineage>
        <taxon>Bacteria</taxon>
        <taxon>Bacillati</taxon>
        <taxon>Bacillota</taxon>
        <taxon>Bacilli</taxon>
        <taxon>Lactobacillales</taxon>
        <taxon>Lactobacillaceae</taxon>
        <taxon>Limosilactobacillus</taxon>
    </lineage>
</organism>
<dbReference type="PANTHER" id="PTHR47396:SF1">
    <property type="entry name" value="ATP-DEPENDENT HELICASE IRC3-RELATED"/>
    <property type="match status" value="1"/>
</dbReference>
<dbReference type="InterPro" id="IPR001736">
    <property type="entry name" value="PLipase_D/transphosphatidylase"/>
</dbReference>
<dbReference type="Pfam" id="PF00271">
    <property type="entry name" value="Helicase_C"/>
    <property type="match status" value="1"/>
</dbReference>
<dbReference type="CDD" id="cd18799">
    <property type="entry name" value="SF2_C_EcoAI-like"/>
    <property type="match status" value="1"/>
</dbReference>
<feature type="domain" description="Helicase ATP-binding" evidence="2">
    <location>
        <begin position="223"/>
        <end position="375"/>
    </location>
</feature>
<evidence type="ECO:0000313" key="5">
    <source>
        <dbReference type="Proteomes" id="UP001529423"/>
    </source>
</evidence>
<evidence type="ECO:0000313" key="4">
    <source>
        <dbReference type="EMBL" id="MDM8334132.1"/>
    </source>
</evidence>
<keyword evidence="4" id="KW-0547">Nucleotide-binding</keyword>
<dbReference type="InterPro" id="IPR025202">
    <property type="entry name" value="PLD-like_dom"/>
</dbReference>
<evidence type="ECO:0000259" key="1">
    <source>
        <dbReference type="PROSITE" id="PS50035"/>
    </source>
</evidence>
<dbReference type="CDD" id="cd18032">
    <property type="entry name" value="DEXHc_RE_I_III_res"/>
    <property type="match status" value="1"/>
</dbReference>
<accession>A0ABT7VN35</accession>
<dbReference type="Pfam" id="PF11907">
    <property type="entry name" value="DUF3427"/>
    <property type="match status" value="1"/>
</dbReference>
<sequence>MDKQAAFKNAILSGLYDQNYPGHELLTPQLLTTGASENLWQTLQDELLHCQHFTWAVAFVTLDMLVPLKVTLADLADQGIRGTLLTSDYLGFNQPAVFAELLKIPNLDVRIVDVDGFHAKGYLFDHGDFQTVVVGSANFTRSALLKNVEWSLKVSSRTAGRLTDQLAAQLATLTAQSHPLTAAWLADYRSRWQAPARPRVTAPLTGPVTPNQMQRPALKELAALVKSGARRGLVVSATGTGKTYLGAFAVRDFRPHHFLYLVHREQIAQKSLRSFRRVLGGPASDYGLLSSHHHDWGAKYLFATVQTLSQSATLQRLAADQFDYILIDEAHRAAAPSYQRVFNHFAPRFWLGMTATPERMDKQDVYALFDYHLAYEIRLKEALAAGMLAPFHYVGIQDYERDGEVVTETSSLRYLVADQRVHYILAQLDYYGYCGDQAKGLVFCSRQEEARELAAKFTAAGHPAAALTNQDSPSRRQRVVDQLVAGKLEYIITVDLFNEGVDIPALNQIIMLRNTQSAIVFTQQLGRGLRKFPGKQYVTVLDFIGNYRNNFLIPLALNDDTSRQVDRARQAVRLPATIGVSTVNFRRVAADRILQSLAAVKLDSIRELRAAYQDLAHRLGRPPLLHDFARYGSVSPLVFAANHQLGNYGDFLSKMGVVVTLTARERAVLTFVTKELMNGKRPHELLLLKLLLAHPDHRCNQEDLLATFNRAGAYVNPALLQSLDDVLSLRFFDVKAGKQTRRQLYGNQAIVRCPDLMDYQLDGPLARAVDEHQQFAQLLTDAVVTGLDLSTAYNAHQQFTRYQQYDRKDVCRLLNWPLDVSAPMYGYRVGERECPIFITYQKQDDQQRNAIYDNQLQNGQSLRWYTRSPRHRSSPEVQRLLARDGAGKPVVTIHLFVKRSDAVGKQFYYLGPAQIQPGTVSEEQLGAKKKAAVGMDLLLAHPLPVRLRRLLFEE</sequence>
<dbReference type="Gene3D" id="3.40.50.300">
    <property type="entry name" value="P-loop containing nucleotide triphosphate hydrolases"/>
    <property type="match status" value="2"/>
</dbReference>
<dbReference type="PROSITE" id="PS51192">
    <property type="entry name" value="HELICASE_ATP_BIND_1"/>
    <property type="match status" value="1"/>
</dbReference>
<dbReference type="EC" id="3.6.4.-" evidence="4"/>
<dbReference type="CDD" id="cd09204">
    <property type="entry name" value="PLDc_N_DEXD_b2"/>
    <property type="match status" value="1"/>
</dbReference>
<dbReference type="Pfam" id="PF26350">
    <property type="entry name" value="DUF8090"/>
    <property type="match status" value="1"/>
</dbReference>
<feature type="domain" description="Helicase C-terminal" evidence="3">
    <location>
        <begin position="427"/>
        <end position="573"/>
    </location>
</feature>
<evidence type="ECO:0000259" key="3">
    <source>
        <dbReference type="PROSITE" id="PS51194"/>
    </source>
</evidence>
<reference evidence="4" key="1">
    <citation type="submission" date="2023-06" db="EMBL/GenBank/DDBJ databases">
        <title>Identification and characterization of horizontal gene transfer across gut microbiota members of farm animals based on homology search.</title>
        <authorList>
            <person name="Schwarzerova J."/>
            <person name="Nykrynova M."/>
            <person name="Jureckova K."/>
            <person name="Cejkova D."/>
            <person name="Rychlik I."/>
        </authorList>
    </citation>
    <scope>NUCLEOTIDE SEQUENCE</scope>
    <source>
        <strain evidence="4">105_WCHN</strain>
    </source>
</reference>
<dbReference type="Gene3D" id="3.30.870.10">
    <property type="entry name" value="Endonuclease Chain A"/>
    <property type="match status" value="1"/>
</dbReference>
<comment type="caution">
    <text evidence="4">The sequence shown here is derived from an EMBL/GenBank/DDBJ whole genome shotgun (WGS) entry which is preliminary data.</text>
</comment>
<evidence type="ECO:0000259" key="2">
    <source>
        <dbReference type="PROSITE" id="PS51192"/>
    </source>
</evidence>
<dbReference type="SUPFAM" id="SSF56024">
    <property type="entry name" value="Phospholipase D/nuclease"/>
    <property type="match status" value="1"/>
</dbReference>
<dbReference type="InterPro" id="IPR014001">
    <property type="entry name" value="Helicase_ATP-bd"/>
</dbReference>
<dbReference type="InterPro" id="IPR027417">
    <property type="entry name" value="P-loop_NTPase"/>
</dbReference>
<dbReference type="EMBL" id="JAUDEO010000031">
    <property type="protein sequence ID" value="MDM8334132.1"/>
    <property type="molecule type" value="Genomic_DNA"/>
</dbReference>
<dbReference type="RefSeq" id="WP_289560431.1">
    <property type="nucleotide sequence ID" value="NZ_JAUDEO010000031.1"/>
</dbReference>
<dbReference type="SMART" id="SM00487">
    <property type="entry name" value="DEXDc"/>
    <property type="match status" value="1"/>
</dbReference>
<protein>
    <submittedName>
        <fullName evidence="4">DEAD/DEAH box helicase</fullName>
        <ecNumber evidence="4">3.1.4.4</ecNumber>
        <ecNumber evidence="4">3.6.4.-</ecNumber>
    </submittedName>
</protein>
<keyword evidence="5" id="KW-1185">Reference proteome</keyword>
<dbReference type="EC" id="3.1.4.4" evidence="4"/>
<dbReference type="PROSITE" id="PS51194">
    <property type="entry name" value="HELICASE_CTER"/>
    <property type="match status" value="1"/>
</dbReference>
<dbReference type="SUPFAM" id="SSF52540">
    <property type="entry name" value="P-loop containing nucleoside triphosphate hydrolases"/>
    <property type="match status" value="1"/>
</dbReference>
<dbReference type="InterPro" id="IPR050742">
    <property type="entry name" value="Helicase_Restrict-Modif_Enz"/>
</dbReference>
<keyword evidence="4" id="KW-0378">Hydrolase</keyword>
<dbReference type="Pfam" id="PF04851">
    <property type="entry name" value="ResIII"/>
    <property type="match status" value="1"/>
</dbReference>
<dbReference type="GO" id="GO:0004630">
    <property type="term" value="F:phospholipase D activity"/>
    <property type="evidence" value="ECO:0007669"/>
    <property type="project" value="UniProtKB-EC"/>
</dbReference>
<dbReference type="SMART" id="SM00490">
    <property type="entry name" value="HELICc"/>
    <property type="match status" value="1"/>
</dbReference>
<name>A0ABT7VN35_9LACO</name>
<dbReference type="GO" id="GO:0004386">
    <property type="term" value="F:helicase activity"/>
    <property type="evidence" value="ECO:0007669"/>
    <property type="project" value="UniProtKB-KW"/>
</dbReference>
<feature type="domain" description="PLD phosphodiesterase" evidence="1">
    <location>
        <begin position="118"/>
        <end position="143"/>
    </location>
</feature>
<reference evidence="4" key="2">
    <citation type="submission" date="2023-06" db="EMBL/GenBank/DDBJ databases">
        <authorList>
            <person name="Zeman M."/>
            <person name="Kubasova T."/>
            <person name="Jahodarova E."/>
            <person name="Nykrynova M."/>
            <person name="Rychlik I."/>
        </authorList>
    </citation>
    <scope>NUCLEOTIDE SEQUENCE</scope>
    <source>
        <strain evidence="4">105_WCHN</strain>
    </source>
</reference>
<dbReference type="InterPro" id="IPR021835">
    <property type="entry name" value="DUF3427"/>
</dbReference>
<dbReference type="PROSITE" id="PS50035">
    <property type="entry name" value="PLD"/>
    <property type="match status" value="1"/>
</dbReference>
<dbReference type="Proteomes" id="UP001529423">
    <property type="component" value="Unassembled WGS sequence"/>
</dbReference>